<feature type="binding site" evidence="7">
    <location>
        <position position="398"/>
    </location>
    <ligand>
        <name>deamido-NAD(+)</name>
        <dbReference type="ChEBI" id="CHEBI:58437"/>
        <note>ligand shared between two neighboring subunits</note>
    </ligand>
</feature>
<dbReference type="PANTHER" id="PTHR23090:SF9">
    <property type="entry name" value="GLUTAMINE-DEPENDENT NAD(+) SYNTHETASE"/>
    <property type="match status" value="1"/>
</dbReference>
<organism evidence="11 12">
    <name type="scientific">Acinetobacter guerrae</name>
    <dbReference type="NCBI Taxonomy" id="1843371"/>
    <lineage>
        <taxon>Bacteria</taxon>
        <taxon>Pseudomonadati</taxon>
        <taxon>Pseudomonadota</taxon>
        <taxon>Gammaproteobacteria</taxon>
        <taxon>Moraxellales</taxon>
        <taxon>Moraxellaceae</taxon>
        <taxon>Acinetobacter</taxon>
    </lineage>
</organism>
<dbReference type="GO" id="GO:0003952">
    <property type="term" value="F:NAD+ synthase (glutamine-hydrolyzing) activity"/>
    <property type="evidence" value="ECO:0007669"/>
    <property type="project" value="UniProtKB-UniRule"/>
</dbReference>
<evidence type="ECO:0000313" key="12">
    <source>
        <dbReference type="Proteomes" id="UP000269001"/>
    </source>
</evidence>
<feature type="active site" description="For glutaminase activity" evidence="7">
    <location>
        <position position="111"/>
    </location>
</feature>
<dbReference type="GO" id="GO:0004359">
    <property type="term" value="F:glutaminase activity"/>
    <property type="evidence" value="ECO:0007669"/>
    <property type="project" value="InterPro"/>
</dbReference>
<accession>A0A3A8EK98</accession>
<dbReference type="GO" id="GO:0009435">
    <property type="term" value="P:NAD+ biosynthetic process"/>
    <property type="evidence" value="ECO:0007669"/>
    <property type="project" value="UniProtKB-UniRule"/>
</dbReference>
<feature type="binding site" evidence="7">
    <location>
        <position position="393"/>
    </location>
    <ligand>
        <name>ATP</name>
        <dbReference type="ChEBI" id="CHEBI:30616"/>
    </ligand>
</feature>
<dbReference type="HAMAP" id="MF_02090">
    <property type="entry name" value="NadE_glutamine_dep"/>
    <property type="match status" value="1"/>
</dbReference>
<dbReference type="InterPro" id="IPR036526">
    <property type="entry name" value="C-N_Hydrolase_sf"/>
</dbReference>
<protein>
    <recommendedName>
        <fullName evidence="7 8">Glutamine-dependent NAD(+) synthetase</fullName>
        <ecNumber evidence="7 8">6.3.5.1</ecNumber>
    </recommendedName>
    <alternativeName>
        <fullName evidence="7 8">NAD(+) synthase [glutamine-hydrolyzing]</fullName>
    </alternativeName>
</protein>
<dbReference type="InterPro" id="IPR014445">
    <property type="entry name" value="Gln-dep_NAD_synthase"/>
</dbReference>
<dbReference type="UniPathway" id="UPA00253">
    <property type="reaction ID" value="UER00334"/>
</dbReference>
<evidence type="ECO:0000256" key="8">
    <source>
        <dbReference type="PIRNR" id="PIRNR006630"/>
    </source>
</evidence>
<comment type="pathway">
    <text evidence="1 7 8">Cofactor biosynthesis; NAD(+) biosynthesis; NAD(+) from deamido-NAD(+) (L-Gln route): step 1/1.</text>
</comment>
<dbReference type="EMBL" id="RAXU01000004">
    <property type="protein sequence ID" value="RKG35025.1"/>
    <property type="molecule type" value="Genomic_DNA"/>
</dbReference>
<dbReference type="Pfam" id="PF00795">
    <property type="entry name" value="CN_hydrolase"/>
    <property type="match status" value="1"/>
</dbReference>
<dbReference type="NCBIfam" id="NF010588">
    <property type="entry name" value="PRK13981.1"/>
    <property type="match status" value="1"/>
</dbReference>
<feature type="binding site" evidence="7">
    <location>
        <position position="117"/>
    </location>
    <ligand>
        <name>L-glutamine</name>
        <dbReference type="ChEBI" id="CHEBI:58359"/>
    </ligand>
</feature>
<dbReference type="InterPro" id="IPR003694">
    <property type="entry name" value="NAD_synthase"/>
</dbReference>
<feature type="binding site" evidence="7">
    <location>
        <position position="173"/>
    </location>
    <ligand>
        <name>L-glutamine</name>
        <dbReference type="ChEBI" id="CHEBI:58359"/>
    </ligand>
</feature>
<dbReference type="Pfam" id="PF02540">
    <property type="entry name" value="NAD_synthase"/>
    <property type="match status" value="1"/>
</dbReference>
<dbReference type="NCBIfam" id="TIGR00552">
    <property type="entry name" value="nadE"/>
    <property type="match status" value="1"/>
</dbReference>
<dbReference type="InterPro" id="IPR014729">
    <property type="entry name" value="Rossmann-like_a/b/a_fold"/>
</dbReference>
<comment type="caution">
    <text evidence="11">The sequence shown here is derived from an EMBL/GenBank/DDBJ whole genome shotgun (WGS) entry which is preliminary data.</text>
</comment>
<feature type="binding site" evidence="7">
    <location>
        <position position="179"/>
    </location>
    <ligand>
        <name>L-glutamine</name>
        <dbReference type="ChEBI" id="CHEBI:58359"/>
    </ligand>
</feature>
<reference evidence="11 12" key="1">
    <citation type="submission" date="2018-09" db="EMBL/GenBank/DDBJ databases">
        <title>The draft genome of Acinetobacter spp. strains.</title>
        <authorList>
            <person name="Qin J."/>
            <person name="Feng Y."/>
            <person name="Zong Z."/>
        </authorList>
    </citation>
    <scope>NUCLEOTIDE SEQUENCE [LARGE SCALE GENOMIC DNA]</scope>
    <source>
        <strain evidence="11 12">WCHAc060096</strain>
    </source>
</reference>
<evidence type="ECO:0000256" key="1">
    <source>
        <dbReference type="ARBA" id="ARBA00005188"/>
    </source>
</evidence>
<dbReference type="Proteomes" id="UP000269001">
    <property type="component" value="Unassembled WGS sequence"/>
</dbReference>
<comment type="similarity">
    <text evidence="9">Belongs to the NAD synthetase family.</text>
</comment>
<evidence type="ECO:0000256" key="3">
    <source>
        <dbReference type="ARBA" id="ARBA00022598"/>
    </source>
</evidence>
<dbReference type="EC" id="6.3.5.1" evidence="7 8"/>
<feature type="binding site" evidence="7">
    <location>
        <position position="369"/>
    </location>
    <ligand>
        <name>deamido-NAD(+)</name>
        <dbReference type="ChEBI" id="CHEBI:58437"/>
        <note>ligand shared between two neighboring subunits</note>
    </ligand>
</feature>
<dbReference type="PROSITE" id="PS50263">
    <property type="entry name" value="CN_HYDROLASE"/>
    <property type="match status" value="1"/>
</dbReference>
<dbReference type="GO" id="GO:0005737">
    <property type="term" value="C:cytoplasm"/>
    <property type="evidence" value="ECO:0007669"/>
    <property type="project" value="InterPro"/>
</dbReference>
<evidence type="ECO:0000256" key="6">
    <source>
        <dbReference type="ARBA" id="ARBA00023027"/>
    </source>
</evidence>
<dbReference type="InterPro" id="IPR022310">
    <property type="entry name" value="NAD/GMP_synthase"/>
</dbReference>
<evidence type="ECO:0000256" key="7">
    <source>
        <dbReference type="HAMAP-Rule" id="MF_02090"/>
    </source>
</evidence>
<dbReference type="SUPFAM" id="SSF56317">
    <property type="entry name" value="Carbon-nitrogen hydrolase"/>
    <property type="match status" value="1"/>
</dbReference>
<evidence type="ECO:0000256" key="5">
    <source>
        <dbReference type="ARBA" id="ARBA00022840"/>
    </source>
</evidence>
<feature type="active site" description="Nucleophile; for glutaminase activity" evidence="7">
    <location>
        <position position="147"/>
    </location>
</feature>
<dbReference type="AlphaFoldDB" id="A0A3A8EK98"/>
<keyword evidence="3 7" id="KW-0436">Ligase</keyword>
<gene>
    <name evidence="7" type="primary">nadE</name>
    <name evidence="11" type="ORF">D7V21_04340</name>
</gene>
<evidence type="ECO:0000313" key="11">
    <source>
        <dbReference type="EMBL" id="RKG35025.1"/>
    </source>
</evidence>
<keyword evidence="5 7" id="KW-0067">ATP-binding</keyword>
<keyword evidence="6 7" id="KW-0520">NAD</keyword>
<dbReference type="PANTHER" id="PTHR23090">
    <property type="entry name" value="NH 3 /GLUTAMINE-DEPENDENT NAD + SYNTHETASE"/>
    <property type="match status" value="1"/>
</dbReference>
<proteinExistence type="inferred from homology"/>
<dbReference type="CDD" id="cd07570">
    <property type="entry name" value="GAT_Gln-NAD-synth"/>
    <property type="match status" value="1"/>
</dbReference>
<sequence length="542" mass="60448">MKSFKIALAQFSPHIGNIDANAQKMIEQALEAKKQNADLIIFPELSVIGYPSEDLLLRPALAKRIDKAFKQLAEIKDIVMVFGFVHLTEEGQRYNSAAVMKDGQVLGIYNKHNLPNYGVFDEKRYFNEGHQHLVFEYLGHKFGVLICEDIWSLNTVKQVAQLNVDSILILNASPYEVGKPQHRVQTLTELSKQFNVNLIYVNQVGGQDDLIFDGSSFIINHDSSLALKAPSFKEALYFTDFNPEDKKFNVADPSPNLDAIAEIYQGLVMATRDYVQRSGFPGVILGLSGGIDSALTLAIAVDALGPDKVQAVMMPYTYTAQISVEDASEQAQRMGVTFGIAEIHNIVNSFMQTLYPFFGNSPSDATEENLQARARGTLLMGLSNKFGNLVLSTGNKSELAVGYCTLYGDMVGGFAVLKDVYKTIVFELAKYRNSLSDTPVIPERVITRPPSAELRPDQKDQDSLPAYDILDAILYAYIEEDQSQADIIAKGFDKAVVEKVIRLVDRNEYKRRQGSIGPRISSRAFSRERRYPIVNGWRPDDI</sequence>
<dbReference type="GO" id="GO:0008795">
    <property type="term" value="F:NAD+ synthase activity"/>
    <property type="evidence" value="ECO:0007669"/>
    <property type="project" value="UniProtKB-UniRule"/>
</dbReference>
<comment type="similarity">
    <text evidence="2 7 8">In the C-terminal section; belongs to the NAD synthetase family.</text>
</comment>
<dbReference type="PIRSF" id="PIRSF006630">
    <property type="entry name" value="NADS_GAT"/>
    <property type="match status" value="1"/>
</dbReference>
<dbReference type="RefSeq" id="WP_120369314.1">
    <property type="nucleotide sequence ID" value="NZ_RAXU01000004.1"/>
</dbReference>
<comment type="catalytic activity">
    <reaction evidence="7 8">
        <text>deamido-NAD(+) + L-glutamine + ATP + H2O = L-glutamate + AMP + diphosphate + NAD(+) + H(+)</text>
        <dbReference type="Rhea" id="RHEA:24384"/>
        <dbReference type="ChEBI" id="CHEBI:15377"/>
        <dbReference type="ChEBI" id="CHEBI:15378"/>
        <dbReference type="ChEBI" id="CHEBI:29985"/>
        <dbReference type="ChEBI" id="CHEBI:30616"/>
        <dbReference type="ChEBI" id="CHEBI:33019"/>
        <dbReference type="ChEBI" id="CHEBI:57540"/>
        <dbReference type="ChEBI" id="CHEBI:58359"/>
        <dbReference type="ChEBI" id="CHEBI:58437"/>
        <dbReference type="ChEBI" id="CHEBI:456215"/>
        <dbReference type="EC" id="6.3.5.1"/>
    </reaction>
</comment>
<feature type="active site" description="Proton acceptor; for glutaminase activity" evidence="7">
    <location>
        <position position="44"/>
    </location>
</feature>
<feature type="binding site" evidence="7">
    <location>
        <begin position="286"/>
        <end position="293"/>
    </location>
    <ligand>
        <name>ATP</name>
        <dbReference type="ChEBI" id="CHEBI:30616"/>
    </ligand>
</feature>
<evidence type="ECO:0000256" key="9">
    <source>
        <dbReference type="RuleBase" id="RU003811"/>
    </source>
</evidence>
<evidence type="ECO:0000259" key="10">
    <source>
        <dbReference type="PROSITE" id="PS50263"/>
    </source>
</evidence>
<dbReference type="FunFam" id="3.40.50.620:FF:000106">
    <property type="entry name" value="Glutamine-dependent NAD(+) synthetase"/>
    <property type="match status" value="1"/>
</dbReference>
<dbReference type="SUPFAM" id="SSF52402">
    <property type="entry name" value="Adenine nucleotide alpha hydrolases-like"/>
    <property type="match status" value="1"/>
</dbReference>
<keyword evidence="12" id="KW-1185">Reference proteome</keyword>
<keyword evidence="4 7" id="KW-0547">Nucleotide-binding</keyword>
<feature type="binding site" evidence="7">
    <location>
        <position position="510"/>
    </location>
    <ligand>
        <name>deamido-NAD(+)</name>
        <dbReference type="ChEBI" id="CHEBI:58437"/>
        <note>ligand shared between two neighboring subunits</note>
    </ligand>
</feature>
<dbReference type="Gene3D" id="3.60.110.10">
    <property type="entry name" value="Carbon-nitrogen hydrolase"/>
    <property type="match status" value="1"/>
</dbReference>
<comment type="function">
    <text evidence="7">Catalyzes the ATP-dependent amidation of deamido-NAD to form NAD. Uses L-glutamine as a nitrogen source.</text>
</comment>
<evidence type="ECO:0000256" key="4">
    <source>
        <dbReference type="ARBA" id="ARBA00022741"/>
    </source>
</evidence>
<evidence type="ECO:0000256" key="2">
    <source>
        <dbReference type="ARBA" id="ARBA00007145"/>
    </source>
</evidence>
<dbReference type="InterPro" id="IPR003010">
    <property type="entry name" value="C-N_Hydrolase"/>
</dbReference>
<feature type="domain" description="CN hydrolase" evidence="10">
    <location>
        <begin position="4"/>
        <end position="243"/>
    </location>
</feature>
<dbReference type="CDD" id="cd00553">
    <property type="entry name" value="NAD_synthase"/>
    <property type="match status" value="1"/>
</dbReference>
<name>A0A3A8EK98_9GAMM</name>
<dbReference type="GO" id="GO:0005524">
    <property type="term" value="F:ATP binding"/>
    <property type="evidence" value="ECO:0007669"/>
    <property type="project" value="UniProtKB-UniRule"/>
</dbReference>
<comment type="caution">
    <text evidence="7">Lacks conserved residue(s) required for the propagation of feature annotation.</text>
</comment>
<dbReference type="Gene3D" id="3.40.50.620">
    <property type="entry name" value="HUPs"/>
    <property type="match status" value="1"/>
</dbReference>